<dbReference type="EMBL" id="JACSDY010000012">
    <property type="protein sequence ID" value="KAF7413290.1"/>
    <property type="molecule type" value="Genomic_DNA"/>
</dbReference>
<evidence type="ECO:0000313" key="2">
    <source>
        <dbReference type="Proteomes" id="UP000600918"/>
    </source>
</evidence>
<organism evidence="1 2">
    <name type="scientific">Vespula pensylvanica</name>
    <name type="common">Western yellow jacket</name>
    <name type="synonym">Wasp</name>
    <dbReference type="NCBI Taxonomy" id="30213"/>
    <lineage>
        <taxon>Eukaryota</taxon>
        <taxon>Metazoa</taxon>
        <taxon>Ecdysozoa</taxon>
        <taxon>Arthropoda</taxon>
        <taxon>Hexapoda</taxon>
        <taxon>Insecta</taxon>
        <taxon>Pterygota</taxon>
        <taxon>Neoptera</taxon>
        <taxon>Endopterygota</taxon>
        <taxon>Hymenoptera</taxon>
        <taxon>Apocrita</taxon>
        <taxon>Aculeata</taxon>
        <taxon>Vespoidea</taxon>
        <taxon>Vespidae</taxon>
        <taxon>Vespinae</taxon>
        <taxon>Vespula</taxon>
    </lineage>
</organism>
<gene>
    <name evidence="1" type="ORF">H0235_013141</name>
</gene>
<dbReference type="AlphaFoldDB" id="A0A834KWF9"/>
<keyword evidence="2" id="KW-1185">Reference proteome</keyword>
<proteinExistence type="predicted"/>
<comment type="caution">
    <text evidence="1">The sequence shown here is derived from an EMBL/GenBank/DDBJ whole genome shotgun (WGS) entry which is preliminary data.</text>
</comment>
<reference evidence="1" key="1">
    <citation type="journal article" date="2020" name="G3 (Bethesda)">
        <title>High-Quality Assemblies for Three Invasive Social Wasps from the &lt;i&gt;Vespula&lt;/i&gt; Genus.</title>
        <authorList>
            <person name="Harrop T.W.R."/>
            <person name="Guhlin J."/>
            <person name="McLaughlin G.M."/>
            <person name="Permina E."/>
            <person name="Stockwell P."/>
            <person name="Gilligan J."/>
            <person name="Le Lec M.F."/>
            <person name="Gruber M.A.M."/>
            <person name="Quinn O."/>
            <person name="Lovegrove M."/>
            <person name="Duncan E.J."/>
            <person name="Remnant E.J."/>
            <person name="Van Eeckhoven J."/>
            <person name="Graham B."/>
            <person name="Knapp R.A."/>
            <person name="Langford K.W."/>
            <person name="Kronenberg Z."/>
            <person name="Press M.O."/>
            <person name="Eacker S.M."/>
            <person name="Wilson-Rankin E.E."/>
            <person name="Purcell J."/>
            <person name="Lester P.J."/>
            <person name="Dearden P.K."/>
        </authorList>
    </citation>
    <scope>NUCLEOTIDE SEQUENCE</scope>
    <source>
        <strain evidence="1">Volc-1</strain>
    </source>
</reference>
<name>A0A834KWF9_VESPE</name>
<dbReference type="Proteomes" id="UP000600918">
    <property type="component" value="Unassembled WGS sequence"/>
</dbReference>
<evidence type="ECO:0000313" key="1">
    <source>
        <dbReference type="EMBL" id="KAF7413290.1"/>
    </source>
</evidence>
<protein>
    <submittedName>
        <fullName evidence="1">Uncharacterized protein</fullName>
    </submittedName>
</protein>
<accession>A0A834KWF9</accession>
<sequence>MDKTRLDLGRRTTFCVKVSNGSFVWEDSRQVSGVARERKTQGHVIVKTVDNNGEILRGRYDFLRARVFRKGLCDRDPFGGDTMTLLRFSSNPVPRAKLSTSVSARATGCRWHAFCRVTR</sequence>